<dbReference type="EMBL" id="BMDD01000002">
    <property type="protein sequence ID" value="GGH75360.1"/>
    <property type="molecule type" value="Genomic_DNA"/>
</dbReference>
<keyword evidence="3" id="KW-1185">Reference proteome</keyword>
<dbReference type="Proteomes" id="UP000605427">
    <property type="component" value="Unassembled WGS sequence"/>
</dbReference>
<evidence type="ECO:0000313" key="3">
    <source>
        <dbReference type="Proteomes" id="UP000605427"/>
    </source>
</evidence>
<sequence>MIVHFCLDLGKVLSPIGQLGVLAAYLNPGSAEAGMNNDFEFVNTAHDWGSMISDHLPDLKFGHFGSIMVPVFAIVYALLAFSLLGEGLRRRFNAIQKNEC</sequence>
<dbReference type="RefSeq" id="WP_172242064.1">
    <property type="nucleotide sequence ID" value="NZ_BMDD01000002.1"/>
</dbReference>
<reference evidence="3" key="1">
    <citation type="journal article" date="2019" name="Int. J. Syst. Evol. Microbiol.">
        <title>The Global Catalogue of Microorganisms (GCM) 10K type strain sequencing project: providing services to taxonomists for standard genome sequencing and annotation.</title>
        <authorList>
            <consortium name="The Broad Institute Genomics Platform"/>
            <consortium name="The Broad Institute Genome Sequencing Center for Infectious Disease"/>
            <person name="Wu L."/>
            <person name="Ma J."/>
        </authorList>
    </citation>
    <scope>NUCLEOTIDE SEQUENCE [LARGE SCALE GENOMIC DNA]</scope>
    <source>
        <strain evidence="3">CCM 8702</strain>
    </source>
</reference>
<keyword evidence="1" id="KW-0812">Transmembrane</keyword>
<gene>
    <name evidence="2" type="ORF">GCM10007362_16340</name>
</gene>
<name>A0ABQ1ZQE6_9BACL</name>
<organism evidence="2 3">
    <name type="scientific">Saccharibacillus endophyticus</name>
    <dbReference type="NCBI Taxonomy" id="2060666"/>
    <lineage>
        <taxon>Bacteria</taxon>
        <taxon>Bacillati</taxon>
        <taxon>Bacillota</taxon>
        <taxon>Bacilli</taxon>
        <taxon>Bacillales</taxon>
        <taxon>Paenibacillaceae</taxon>
        <taxon>Saccharibacillus</taxon>
    </lineage>
</organism>
<accession>A0ABQ1ZQE6</accession>
<feature type="transmembrane region" description="Helical" evidence="1">
    <location>
        <begin position="61"/>
        <end position="84"/>
    </location>
</feature>
<keyword evidence="1" id="KW-0472">Membrane</keyword>
<comment type="caution">
    <text evidence="2">The sequence shown here is derived from an EMBL/GenBank/DDBJ whole genome shotgun (WGS) entry which is preliminary data.</text>
</comment>
<evidence type="ECO:0000256" key="1">
    <source>
        <dbReference type="SAM" id="Phobius"/>
    </source>
</evidence>
<protein>
    <submittedName>
        <fullName evidence="2">Uncharacterized protein</fullName>
    </submittedName>
</protein>
<keyword evidence="1" id="KW-1133">Transmembrane helix</keyword>
<evidence type="ECO:0000313" key="2">
    <source>
        <dbReference type="EMBL" id="GGH75360.1"/>
    </source>
</evidence>
<proteinExistence type="predicted"/>